<evidence type="ECO:0000256" key="1">
    <source>
        <dbReference type="ARBA" id="ARBA00023015"/>
    </source>
</evidence>
<keyword evidence="1 5" id="KW-0805">Transcription regulation</keyword>
<feature type="region of interest" description="Disordered" evidence="6">
    <location>
        <begin position="266"/>
        <end position="295"/>
    </location>
</feature>
<dbReference type="GO" id="GO:0045895">
    <property type="term" value="P:positive regulation of mating-type specific transcription, DNA-templated"/>
    <property type="evidence" value="ECO:0007669"/>
    <property type="project" value="InterPro"/>
</dbReference>
<reference evidence="9" key="1">
    <citation type="submission" date="2017-03" db="EMBL/GenBank/DDBJ databases">
        <authorList>
            <person name="Sharma R."/>
            <person name="Thines M."/>
        </authorList>
    </citation>
    <scope>NUCLEOTIDE SEQUENCE [LARGE SCALE GENOMIC DNA]</scope>
</reference>
<protein>
    <submittedName>
        <fullName evidence="8">Mating-type protein MAT alpha 1</fullName>
    </submittedName>
</protein>
<name>A0A1W5D5P0_9LECA</name>
<evidence type="ECO:0000256" key="3">
    <source>
        <dbReference type="ARBA" id="ARBA00023163"/>
    </source>
</evidence>
<evidence type="ECO:0000313" key="8">
    <source>
        <dbReference type="EMBL" id="SLM38447.1"/>
    </source>
</evidence>
<evidence type="ECO:0000256" key="5">
    <source>
        <dbReference type="RuleBase" id="RU003516"/>
    </source>
</evidence>
<dbReference type="InterPro" id="IPR006856">
    <property type="entry name" value="MATalpha_HMGbox"/>
</dbReference>
<comment type="subcellular location">
    <subcellularLocation>
        <location evidence="5">Nucleus</location>
    </subcellularLocation>
</comment>
<dbReference type="GO" id="GO:0005634">
    <property type="term" value="C:nucleus"/>
    <property type="evidence" value="ECO:0007669"/>
    <property type="project" value="UniProtKB-SubCell"/>
</dbReference>
<evidence type="ECO:0000256" key="2">
    <source>
        <dbReference type="ARBA" id="ARBA00023125"/>
    </source>
</evidence>
<keyword evidence="2 5" id="KW-0238">DNA-binding</keyword>
<accession>A0A1W5D5P0</accession>
<evidence type="ECO:0000256" key="6">
    <source>
        <dbReference type="SAM" id="MobiDB-lite"/>
    </source>
</evidence>
<dbReference type="AlphaFoldDB" id="A0A1W5D5P0"/>
<feature type="compositionally biased region" description="Polar residues" evidence="6">
    <location>
        <begin position="284"/>
        <end position="295"/>
    </location>
</feature>
<comment type="similarity">
    <text evidence="5">Belongs to the MATALPHA1 family.</text>
</comment>
<keyword evidence="9" id="KW-1185">Reference proteome</keyword>
<dbReference type="GO" id="GO:0008301">
    <property type="term" value="F:DNA binding, bending"/>
    <property type="evidence" value="ECO:0007669"/>
    <property type="project" value="InterPro"/>
</dbReference>
<sequence>MSLSTENPTSIPPAFHQLFHTYSPDEIIGMVHSVARVNGQSATTEIKATKRAVIAHPKKKMAAVAAPSKATRPLNSWIAFRSYYSTMFTSLQQKEISGFLTYLWQTDPFKAKWSILAKAYSLIRDSIGKEKAPLDSYLAIIGPFIGIVPPEQYLEILGWEIVAGGDGGKLLRRDFDVDFDSLDQDLFTSNVSVNDIIEYSYASGYVAADEGNLIVPDNEPAMTMATSVQHNLPMKSANFAPVHKTTSDASGPTTAVTMVVANDASKQTVSETAAPLPDREATGDASSSTDVGTDTVASMDSSNVVLTETGLNGSEVTANTQTVLAPQVSLPNSQVPGTVEQAAVLGNPLLGPDITELAQLAAPVVLPAPKPVNHLKNNPSMFFGKNDCYPYNNHFVPGEEVYEFDPYMGDEFNAFDLEDFRKFISYPGM</sequence>
<evidence type="ECO:0000313" key="9">
    <source>
        <dbReference type="Proteomes" id="UP000192927"/>
    </source>
</evidence>
<dbReference type="Pfam" id="PF04769">
    <property type="entry name" value="MATalpha_HMGbox"/>
    <property type="match status" value="1"/>
</dbReference>
<evidence type="ECO:0000259" key="7">
    <source>
        <dbReference type="PROSITE" id="PS51325"/>
    </source>
</evidence>
<dbReference type="Proteomes" id="UP000192927">
    <property type="component" value="Unassembled WGS sequence"/>
</dbReference>
<feature type="domain" description="Alpha box" evidence="7">
    <location>
        <begin position="69"/>
        <end position="124"/>
    </location>
</feature>
<proteinExistence type="inferred from homology"/>
<dbReference type="EMBL" id="FWEW01002474">
    <property type="protein sequence ID" value="SLM38447.1"/>
    <property type="molecule type" value="Genomic_DNA"/>
</dbReference>
<keyword evidence="3 5" id="KW-0804">Transcription</keyword>
<keyword evidence="4 5" id="KW-0539">Nucleus</keyword>
<organism evidence="8 9">
    <name type="scientific">Lasallia pustulata</name>
    <dbReference type="NCBI Taxonomy" id="136370"/>
    <lineage>
        <taxon>Eukaryota</taxon>
        <taxon>Fungi</taxon>
        <taxon>Dikarya</taxon>
        <taxon>Ascomycota</taxon>
        <taxon>Pezizomycotina</taxon>
        <taxon>Lecanoromycetes</taxon>
        <taxon>OSLEUM clade</taxon>
        <taxon>Umbilicariomycetidae</taxon>
        <taxon>Umbilicariales</taxon>
        <taxon>Umbilicariaceae</taxon>
        <taxon>Lasallia</taxon>
    </lineage>
</organism>
<dbReference type="PROSITE" id="PS51325">
    <property type="entry name" value="ALPHA_BOX"/>
    <property type="match status" value="1"/>
</dbReference>
<evidence type="ECO:0000256" key="4">
    <source>
        <dbReference type="ARBA" id="ARBA00023242"/>
    </source>
</evidence>